<protein>
    <submittedName>
        <fullName evidence="1">Uncharacterized protein</fullName>
    </submittedName>
</protein>
<name>A0AAV5MV58_9ROSI</name>
<keyword evidence="2" id="KW-1185">Reference proteome</keyword>
<proteinExistence type="predicted"/>
<gene>
    <name evidence="1" type="ORF">SLEP1_g60399</name>
</gene>
<evidence type="ECO:0000313" key="2">
    <source>
        <dbReference type="Proteomes" id="UP001054252"/>
    </source>
</evidence>
<dbReference type="EMBL" id="BPVZ01002200">
    <property type="protein sequence ID" value="GKV53886.1"/>
    <property type="molecule type" value="Genomic_DNA"/>
</dbReference>
<dbReference type="Proteomes" id="UP001054252">
    <property type="component" value="Unassembled WGS sequence"/>
</dbReference>
<sequence>METPAISLLSPLLHFQELVTSTVFDGYMGIQSTNEMDFVVPTIFFLAPIPIKKRSLYNK</sequence>
<organism evidence="1 2">
    <name type="scientific">Rubroshorea leprosula</name>
    <dbReference type="NCBI Taxonomy" id="152421"/>
    <lineage>
        <taxon>Eukaryota</taxon>
        <taxon>Viridiplantae</taxon>
        <taxon>Streptophyta</taxon>
        <taxon>Embryophyta</taxon>
        <taxon>Tracheophyta</taxon>
        <taxon>Spermatophyta</taxon>
        <taxon>Magnoliopsida</taxon>
        <taxon>eudicotyledons</taxon>
        <taxon>Gunneridae</taxon>
        <taxon>Pentapetalae</taxon>
        <taxon>rosids</taxon>
        <taxon>malvids</taxon>
        <taxon>Malvales</taxon>
        <taxon>Dipterocarpaceae</taxon>
        <taxon>Rubroshorea</taxon>
    </lineage>
</organism>
<reference evidence="1 2" key="1">
    <citation type="journal article" date="2021" name="Commun. Biol.">
        <title>The genome of Shorea leprosula (Dipterocarpaceae) highlights the ecological relevance of drought in aseasonal tropical rainforests.</title>
        <authorList>
            <person name="Ng K.K.S."/>
            <person name="Kobayashi M.J."/>
            <person name="Fawcett J.A."/>
            <person name="Hatakeyama M."/>
            <person name="Paape T."/>
            <person name="Ng C.H."/>
            <person name="Ang C.C."/>
            <person name="Tnah L.H."/>
            <person name="Lee C.T."/>
            <person name="Nishiyama T."/>
            <person name="Sese J."/>
            <person name="O'Brien M.J."/>
            <person name="Copetti D."/>
            <person name="Mohd Noor M.I."/>
            <person name="Ong R.C."/>
            <person name="Putra M."/>
            <person name="Sireger I.Z."/>
            <person name="Indrioko S."/>
            <person name="Kosugi Y."/>
            <person name="Izuno A."/>
            <person name="Isagi Y."/>
            <person name="Lee S.L."/>
            <person name="Shimizu K.K."/>
        </authorList>
    </citation>
    <scope>NUCLEOTIDE SEQUENCE [LARGE SCALE GENOMIC DNA]</scope>
    <source>
        <strain evidence="1">214</strain>
    </source>
</reference>
<comment type="caution">
    <text evidence="1">The sequence shown here is derived from an EMBL/GenBank/DDBJ whole genome shotgun (WGS) entry which is preliminary data.</text>
</comment>
<evidence type="ECO:0000313" key="1">
    <source>
        <dbReference type="EMBL" id="GKV53886.1"/>
    </source>
</evidence>
<accession>A0AAV5MV58</accession>
<dbReference type="AlphaFoldDB" id="A0AAV5MV58"/>